<organism evidence="2 3">
    <name type="scientific">Caulobacter hibisci</name>
    <dbReference type="NCBI Taxonomy" id="2035993"/>
    <lineage>
        <taxon>Bacteria</taxon>
        <taxon>Pseudomonadati</taxon>
        <taxon>Pseudomonadota</taxon>
        <taxon>Alphaproteobacteria</taxon>
        <taxon>Caulobacterales</taxon>
        <taxon>Caulobacteraceae</taxon>
        <taxon>Caulobacter</taxon>
    </lineage>
</organism>
<dbReference type="InterPro" id="IPR021333">
    <property type="entry name" value="DUF2946"/>
</dbReference>
<name>A0ABS0T1M2_9CAUL</name>
<evidence type="ECO:0000313" key="2">
    <source>
        <dbReference type="EMBL" id="MBI1685767.1"/>
    </source>
</evidence>
<comment type="caution">
    <text evidence="2">The sequence shown here is derived from an EMBL/GenBank/DDBJ whole genome shotgun (WGS) entry which is preliminary data.</text>
</comment>
<dbReference type="Proteomes" id="UP000639859">
    <property type="component" value="Unassembled WGS sequence"/>
</dbReference>
<sequence length="143" mass="14475">MTRPTALARLLARDAFLALAVLAIVLKVLVPAGFMPNAEARNGLPFALVLCTADGAKMVAPGDLLASHQDDQDDHGEKKPAHDGPCPFAAQGPAAPPVEIALAGEALAIAHSETPPPLARTVVPGRGLAAPPPPATGPPSLLI</sequence>
<keyword evidence="3" id="KW-1185">Reference proteome</keyword>
<evidence type="ECO:0000313" key="3">
    <source>
        <dbReference type="Proteomes" id="UP000639859"/>
    </source>
</evidence>
<feature type="region of interest" description="Disordered" evidence="1">
    <location>
        <begin position="116"/>
        <end position="143"/>
    </location>
</feature>
<protein>
    <submittedName>
        <fullName evidence="2">DUF2946 family protein</fullName>
    </submittedName>
</protein>
<feature type="region of interest" description="Disordered" evidence="1">
    <location>
        <begin position="62"/>
        <end position="93"/>
    </location>
</feature>
<reference evidence="2 3" key="1">
    <citation type="submission" date="2020-11" db="EMBL/GenBank/DDBJ databases">
        <title>genome sequence of strain KACC 18849.</title>
        <authorList>
            <person name="Gao J."/>
            <person name="Zhang X."/>
        </authorList>
    </citation>
    <scope>NUCLEOTIDE SEQUENCE [LARGE SCALE GENOMIC DNA]</scope>
    <source>
        <strain evidence="2 3">KACC 18849</strain>
    </source>
</reference>
<dbReference type="Pfam" id="PF11162">
    <property type="entry name" value="DUF2946"/>
    <property type="match status" value="1"/>
</dbReference>
<accession>A0ABS0T1M2</accession>
<dbReference type="EMBL" id="JADWOX010000015">
    <property type="protein sequence ID" value="MBI1685767.1"/>
    <property type="molecule type" value="Genomic_DNA"/>
</dbReference>
<proteinExistence type="predicted"/>
<gene>
    <name evidence="2" type="ORF">I4Q42_19030</name>
</gene>
<evidence type="ECO:0000256" key="1">
    <source>
        <dbReference type="SAM" id="MobiDB-lite"/>
    </source>
</evidence>
<dbReference type="RefSeq" id="WP_198577665.1">
    <property type="nucleotide sequence ID" value="NZ_JADWOX010000015.1"/>
</dbReference>